<evidence type="ECO:0000256" key="5">
    <source>
        <dbReference type="RuleBase" id="RU361187"/>
    </source>
</evidence>
<dbReference type="CDD" id="cd08983">
    <property type="entry name" value="GH43_Bt3655-like"/>
    <property type="match status" value="1"/>
</dbReference>
<comment type="caution">
    <text evidence="7">The sequence shown here is derived from an EMBL/GenBank/DDBJ whole genome shotgun (WGS) entry which is preliminary data.</text>
</comment>
<evidence type="ECO:0000256" key="4">
    <source>
        <dbReference type="ARBA" id="ARBA00023295"/>
    </source>
</evidence>
<dbReference type="PANTHER" id="PTHR43301:SF3">
    <property type="entry name" value="ARABINAN ENDO-1,5-ALPHA-L-ARABINOSIDASE A-RELATED"/>
    <property type="match status" value="1"/>
</dbReference>
<reference evidence="7" key="1">
    <citation type="submission" date="2022-01" db="EMBL/GenBank/DDBJ databases">
        <title>Genome sequencing of Zunongwangia sp. M21534 genome.</title>
        <authorList>
            <person name="Chen Y."/>
            <person name="Dong C."/>
            <person name="Shao Z."/>
        </authorList>
    </citation>
    <scope>NUCLEOTIDE SEQUENCE</scope>
    <source>
        <strain evidence="7">MCCC M21534</strain>
    </source>
</reference>
<comment type="similarity">
    <text evidence="2 5">Belongs to the glycosyl hydrolase 43 family.</text>
</comment>
<dbReference type="PROSITE" id="PS51257">
    <property type="entry name" value="PROKAR_LIPOPROTEIN"/>
    <property type="match status" value="1"/>
</dbReference>
<evidence type="ECO:0000256" key="3">
    <source>
        <dbReference type="ARBA" id="ARBA00022801"/>
    </source>
</evidence>
<keyword evidence="3 5" id="KW-0378">Hydrolase</keyword>
<name>A0A9X1ZNR5_9FLAO</name>
<proteinExistence type="inferred from homology"/>
<gene>
    <name evidence="7" type="ORF">L1967_07265</name>
</gene>
<dbReference type="Proteomes" id="UP001139521">
    <property type="component" value="Unassembled WGS sequence"/>
</dbReference>
<dbReference type="Pfam" id="PF04616">
    <property type="entry name" value="Glyco_hydro_43"/>
    <property type="match status" value="1"/>
</dbReference>
<keyword evidence="8" id="KW-1185">Reference proteome</keyword>
<dbReference type="Gene3D" id="2.115.10.20">
    <property type="entry name" value="Glycosyl hydrolase domain, family 43"/>
    <property type="match status" value="1"/>
</dbReference>
<sequence length="363" mass="41961">MRNLIRFHIFLLLSLGVLSCKQTPSQGNSEKQDQEKKAAANEEAQGNKEAYLFVYFEGTGKGELQEQLRFAVSADAQNWKALNNNQPIISSDRISNSGGIRDPHILRNNDEFFMVATDMFTVKNGWGSNPGIVLMRSKNLTDWKTNAIDFRKEYPKTFKNVKWVWAPQTFYDKDKDKYLVYFTIRFSGQDNLDFYSAYANKGFSGFESEPTLMFRAKYGAIDGDIIYKDSLYHFFYKGNTKNEKGEEIKNGIQQAVSKSLEGPWKEDFKYLDSYADTNTVVEGSSVFKLNNSDEYILMYDLYSSGRYEFQRSKDLFHFSEETESFTKDFFPRHGSVIGITKEEAKRLDKKWGGVPKELLNEEE</sequence>
<evidence type="ECO:0000256" key="6">
    <source>
        <dbReference type="SAM" id="MobiDB-lite"/>
    </source>
</evidence>
<dbReference type="InterPro" id="IPR023296">
    <property type="entry name" value="Glyco_hydro_beta-prop_sf"/>
</dbReference>
<keyword evidence="4 5" id="KW-0326">Glycosidase</keyword>
<feature type="compositionally biased region" description="Basic and acidic residues" evidence="6">
    <location>
        <begin position="30"/>
        <end position="40"/>
    </location>
</feature>
<accession>A0A9X1ZNR5</accession>
<dbReference type="AlphaFoldDB" id="A0A9X1ZNR5"/>
<dbReference type="InterPro" id="IPR050727">
    <property type="entry name" value="GH43_arabinanases"/>
</dbReference>
<dbReference type="SUPFAM" id="SSF75005">
    <property type="entry name" value="Arabinanase/levansucrase/invertase"/>
    <property type="match status" value="1"/>
</dbReference>
<organism evidence="7 8">
    <name type="scientific">Zunongwangia pacifica</name>
    <dbReference type="NCBI Taxonomy" id="2911062"/>
    <lineage>
        <taxon>Bacteria</taxon>
        <taxon>Pseudomonadati</taxon>
        <taxon>Bacteroidota</taxon>
        <taxon>Flavobacteriia</taxon>
        <taxon>Flavobacteriales</taxon>
        <taxon>Flavobacteriaceae</taxon>
        <taxon>Zunongwangia</taxon>
    </lineage>
</organism>
<evidence type="ECO:0000256" key="1">
    <source>
        <dbReference type="ARBA" id="ARBA00004834"/>
    </source>
</evidence>
<comment type="pathway">
    <text evidence="1">Glycan metabolism; L-arabinan degradation.</text>
</comment>
<dbReference type="RefSeq" id="WP_249601067.1">
    <property type="nucleotide sequence ID" value="NZ_JAKHSK010000008.1"/>
</dbReference>
<dbReference type="GO" id="GO:0004553">
    <property type="term" value="F:hydrolase activity, hydrolyzing O-glycosyl compounds"/>
    <property type="evidence" value="ECO:0007669"/>
    <property type="project" value="InterPro"/>
</dbReference>
<evidence type="ECO:0000313" key="7">
    <source>
        <dbReference type="EMBL" id="MCL6218092.1"/>
    </source>
</evidence>
<feature type="region of interest" description="Disordered" evidence="6">
    <location>
        <begin position="23"/>
        <end position="43"/>
    </location>
</feature>
<protein>
    <submittedName>
        <fullName evidence="7">Glycoside hydrolase family 43 protein</fullName>
    </submittedName>
</protein>
<evidence type="ECO:0000313" key="8">
    <source>
        <dbReference type="Proteomes" id="UP001139521"/>
    </source>
</evidence>
<dbReference type="PANTHER" id="PTHR43301">
    <property type="entry name" value="ARABINAN ENDO-1,5-ALPHA-L-ARABINOSIDASE"/>
    <property type="match status" value="1"/>
</dbReference>
<evidence type="ECO:0000256" key="2">
    <source>
        <dbReference type="ARBA" id="ARBA00009865"/>
    </source>
</evidence>
<dbReference type="GO" id="GO:0005975">
    <property type="term" value="P:carbohydrate metabolic process"/>
    <property type="evidence" value="ECO:0007669"/>
    <property type="project" value="InterPro"/>
</dbReference>
<dbReference type="EMBL" id="JAKHSK010000008">
    <property type="protein sequence ID" value="MCL6218092.1"/>
    <property type="molecule type" value="Genomic_DNA"/>
</dbReference>
<dbReference type="InterPro" id="IPR006710">
    <property type="entry name" value="Glyco_hydro_43"/>
</dbReference>